<feature type="coiled-coil region" evidence="1">
    <location>
        <begin position="303"/>
        <end position="400"/>
    </location>
</feature>
<accession>A0A8T0J006</accession>
<feature type="region of interest" description="Disordered" evidence="2">
    <location>
        <begin position="866"/>
        <end position="908"/>
    </location>
</feature>
<organism evidence="3 4">
    <name type="scientific">Ceratodon purpureus</name>
    <name type="common">Fire moss</name>
    <name type="synonym">Dicranum purpureum</name>
    <dbReference type="NCBI Taxonomy" id="3225"/>
    <lineage>
        <taxon>Eukaryota</taxon>
        <taxon>Viridiplantae</taxon>
        <taxon>Streptophyta</taxon>
        <taxon>Embryophyta</taxon>
        <taxon>Bryophyta</taxon>
        <taxon>Bryophytina</taxon>
        <taxon>Bryopsida</taxon>
        <taxon>Dicranidae</taxon>
        <taxon>Pseudoditrichales</taxon>
        <taxon>Ditrichaceae</taxon>
        <taxon>Ceratodon</taxon>
    </lineage>
</organism>
<feature type="region of interest" description="Disordered" evidence="2">
    <location>
        <begin position="1"/>
        <end position="31"/>
    </location>
</feature>
<comment type="caution">
    <text evidence="3">The sequence shown here is derived from an EMBL/GenBank/DDBJ whole genome shotgun (WGS) entry which is preliminary data.</text>
</comment>
<evidence type="ECO:0000256" key="2">
    <source>
        <dbReference type="SAM" id="MobiDB-lite"/>
    </source>
</evidence>
<protein>
    <submittedName>
        <fullName evidence="3">Uncharacterized protein</fullName>
    </submittedName>
</protein>
<evidence type="ECO:0000313" key="3">
    <source>
        <dbReference type="EMBL" id="KAG0587963.1"/>
    </source>
</evidence>
<dbReference type="PANTHER" id="PTHR47747:SF2">
    <property type="entry name" value="RIBONUCLEASE P PROTEIN SUBUNIT P38-LIKE PROTEIN"/>
    <property type="match status" value="1"/>
</dbReference>
<gene>
    <name evidence="3" type="ORF">KC19_2G205000</name>
</gene>
<dbReference type="PANTHER" id="PTHR47747">
    <property type="entry name" value="RIBONUCLEASE P PROTEIN SUBUNIT P38-LIKE PROTEIN"/>
    <property type="match status" value="1"/>
</dbReference>
<feature type="coiled-coil region" evidence="1">
    <location>
        <begin position="653"/>
        <end position="680"/>
    </location>
</feature>
<name>A0A8T0J006_CERPU</name>
<keyword evidence="1" id="KW-0175">Coiled coil</keyword>
<feature type="coiled-coil region" evidence="1">
    <location>
        <begin position="185"/>
        <end position="243"/>
    </location>
</feature>
<feature type="coiled-coil region" evidence="1">
    <location>
        <begin position="107"/>
        <end position="159"/>
    </location>
</feature>
<proteinExistence type="predicted"/>
<feature type="compositionally biased region" description="Basic and acidic residues" evidence="2">
    <location>
        <begin position="886"/>
        <end position="903"/>
    </location>
</feature>
<sequence length="1209" mass="137214">MCPGGEGSSSLDMEDYPVSNNTTRSSHSEDDIKSDMAGSLFELTPHPKNYMVKFLCDANGVQLPILGEYFGVALAFAALGALIRGNKASPSMKLSPKLQRVGLQIMLKNAMDRLQLLALNAHDLEQKVKDGKEATRRDIEAWDDERRLLVQKLSAAEAQVASVLKSRHEDAKANEKVVGIFASYEQNWKNEKKKLKREIELLRNEIIGKRNRSLRNSDGGKGCEECKSKVQELEKLEDKLCEKEFLMAAAMDEARSDQHERNQLAGKLAMVELCLLDHKDKLSKETAKSADLQVTIAGVNRKHEETEHKLMCAMSELESAKREIESITAAKMNQNAMIEELLEELTDLQKDVGDKEEIIAVLMKRSNIDRKEREELLHQLAHAKTKRKAAETEKDRWKRLAEERARNVPVGRDAQKARRSLGSKVEMDKLSEVQRSHNEEVHSLRSMYVTKLESLQEQLKNYEDKVALLESRIESQKRKSKQEERAPEDVKAKDHVNCHELVTLFESIVPDVNVVQQLDGFASEIQEVPMSTVALKDWLKQWLEVVKNQHAQHLEQRHWRELDAFERQMRLKDERLESFRWQLLSMESEFSKMKSELEMLKSRLAMAVDEKCRAERAVEVKDKELRALMKTSMLQNSEGSSSPDPRLDQLSHHEAQQRVLILLQKELNDAKKKLEVIEVEHQKDLLKVVEDTEAELRQKDHHLAVVEARLCQLRIQIDKEKRLSPKGIPDDFPEEAVPDKVYKIAVVGAQEVDIKNAISSACNEVEKLADQIAEVRKQMMESDDTYDNGLEALIDQATAVSNSGKKLSLLRNAISIEEIEDTRLTLFRDHQTASVHLETASHQTLQDLPSTDLETDLGHEILLHQRPVHSDEASISGAPEVEVSEDSVKSLDTDPEITSKREQSEDDEVLVKTMSDLEIVEDGKVTDEVLSEHWSDSAKKRGRRKTLEELFLDSPSELAVENAFQVQVTNTNARKDVSSFSSQGVLQAIEKNTLAEVSPRRNTVLNSPNPSQALTPLFNKTKSRRSEFNKTREEIQVLGLALEVRKIEEELLQIDKRCVSPPDVIINPRTGLGMPKTTPPKRFNKRYAALTGKVGQLAKQMGLTSERSPEMITDNPLFTRRPTTSEILSLQHRAEAVCQSLALIEAQDPDYPFDDSTDQQTGYSKERLVDTVKAHLSQVERSLSTRMEPIIAQQQSFIPNTAISLKERM</sequence>
<keyword evidence="4" id="KW-1185">Reference proteome</keyword>
<dbReference type="EMBL" id="CM026422">
    <property type="protein sequence ID" value="KAG0587963.1"/>
    <property type="molecule type" value="Genomic_DNA"/>
</dbReference>
<dbReference type="Proteomes" id="UP000822688">
    <property type="component" value="Chromosome 2"/>
</dbReference>
<evidence type="ECO:0000313" key="4">
    <source>
        <dbReference type="Proteomes" id="UP000822688"/>
    </source>
</evidence>
<dbReference type="AlphaFoldDB" id="A0A8T0J006"/>
<evidence type="ECO:0000256" key="1">
    <source>
        <dbReference type="SAM" id="Coils"/>
    </source>
</evidence>
<feature type="coiled-coil region" evidence="1">
    <location>
        <begin position="445"/>
        <end position="486"/>
    </location>
</feature>
<reference evidence="3" key="1">
    <citation type="submission" date="2020-06" db="EMBL/GenBank/DDBJ databases">
        <title>WGS assembly of Ceratodon purpureus strain R40.</title>
        <authorList>
            <person name="Carey S.B."/>
            <person name="Jenkins J."/>
            <person name="Shu S."/>
            <person name="Lovell J.T."/>
            <person name="Sreedasyam A."/>
            <person name="Maumus F."/>
            <person name="Tiley G.P."/>
            <person name="Fernandez-Pozo N."/>
            <person name="Barry K."/>
            <person name="Chen C."/>
            <person name="Wang M."/>
            <person name="Lipzen A."/>
            <person name="Daum C."/>
            <person name="Saski C.A."/>
            <person name="Payton A.C."/>
            <person name="Mcbreen J.C."/>
            <person name="Conrad R.E."/>
            <person name="Kollar L.M."/>
            <person name="Olsson S."/>
            <person name="Huttunen S."/>
            <person name="Landis J.B."/>
            <person name="Wickett N.J."/>
            <person name="Johnson M.G."/>
            <person name="Rensing S.A."/>
            <person name="Grimwood J."/>
            <person name="Schmutz J."/>
            <person name="Mcdaniel S.F."/>
        </authorList>
    </citation>
    <scope>NUCLEOTIDE SEQUENCE</scope>
    <source>
        <strain evidence="3">R40</strain>
    </source>
</reference>
<feature type="coiled-coil region" evidence="1">
    <location>
        <begin position="758"/>
        <end position="785"/>
    </location>
</feature>